<dbReference type="InterPro" id="IPR053940">
    <property type="entry name" value="UTP25_NTPase-like"/>
</dbReference>
<gene>
    <name evidence="7" type="ORF">IE077_002373</name>
</gene>
<evidence type="ECO:0008006" key="9">
    <source>
        <dbReference type="Google" id="ProtNLM"/>
    </source>
</evidence>
<feature type="compositionally biased region" description="Polar residues" evidence="4">
    <location>
        <begin position="100"/>
        <end position="111"/>
    </location>
</feature>
<comment type="caution">
    <text evidence="7">The sequence shown here is derived from an EMBL/GenBank/DDBJ whole genome shotgun (WGS) entry which is preliminary data.</text>
</comment>
<evidence type="ECO:0000256" key="2">
    <source>
        <dbReference type="ARBA" id="ARBA00009223"/>
    </source>
</evidence>
<evidence type="ECO:0000256" key="3">
    <source>
        <dbReference type="ARBA" id="ARBA00023242"/>
    </source>
</evidence>
<name>A0ABQ7JFU2_9APIC</name>
<dbReference type="PANTHER" id="PTHR12933">
    <property type="entry name" value="ORF PROTEIN-RELATED"/>
    <property type="match status" value="1"/>
</dbReference>
<proteinExistence type="inferred from homology"/>
<evidence type="ECO:0000259" key="5">
    <source>
        <dbReference type="Pfam" id="PF06862"/>
    </source>
</evidence>
<dbReference type="EMBL" id="JADAQX010000020">
    <property type="protein sequence ID" value="KAF8822829.1"/>
    <property type="molecule type" value="Genomic_DNA"/>
</dbReference>
<evidence type="ECO:0000313" key="8">
    <source>
        <dbReference type="Proteomes" id="UP000823046"/>
    </source>
</evidence>
<dbReference type="InterPro" id="IPR010678">
    <property type="entry name" value="UTP25"/>
</dbReference>
<feature type="region of interest" description="Disordered" evidence="4">
    <location>
        <begin position="268"/>
        <end position="287"/>
    </location>
</feature>
<evidence type="ECO:0000313" key="7">
    <source>
        <dbReference type="EMBL" id="KAF8822829.1"/>
    </source>
</evidence>
<comment type="similarity">
    <text evidence="2">Belongs to the UTP25 family.</text>
</comment>
<sequence>MSKVPLVRKKLKPLEKWSETTLNDEFLPPSKKKLKASPKGEFSNSMLLGIDHNEQTFYDRLLGTLPLANSCDSSLISWSSELLTGEEHYGSSYNSTMKTEGLSNLKGSTRSNTKEKKLHPPAMLDSPISKDLLELCQDDLATEENEYGFKLSSDDEESEIFTDSCTNFSTGLPANIETLASSDAAVTETMPVDFFETFETKLPDDEAHQLKQRIRLVPSQAKIINGSYDSSRSTAVEYLQLTNALYLRSASNPRDSLEDQRVNCTNSLKDRNSIKESRNKSGTKTDRFGMFVSPSGYSTYQYKWGQLPSILRHVLSAQKPSLPQLSKTSQRSNSGVHAYALHPKIVSELLKNSIPSHVMKLLQASNDEVNATKGAALERAEMQNPTFFHCLNSYVDILCTDQTCENSKYLRLLSAIHIVNHMYKCRDLMLKNNNILKTLVAEKQETKLQCKQKHSNDGISNQIANFSRDDKFEELRDQGFARPRVLVITPFRSTAKEIVDFILDFCPSASKLTMNRKRYENEFGVETSEQAKIQEMHAKQKKPADFIELFSGNSNDRLFLGIRFTTKATILFAPAALSDVIIASPLGLRLAIGYTEDKIKDYDFLSSIEIVLADRLDVIRMQNWLHLKDIWQFLNLIPKQSRDFDIRRVRHWNLDGNAACYRQTILLSNGNDVRFNALHNQSANFRGSVKLWNASNGQILRTAAESGIRQMFQRVPCKEFTNSNDAMLHFLEHTALPKFVSNLSGVLLIVPSYVEYVRLWGILKQQNISFRSCHEKSSNKMLSASRQKFFDGECSLLVTTIRFLFYRRYIMRGAQHAIFWAPPAQPLLYQEILQNLESPKGGLSMCYYTQYSAEYLEQIVGNKSLRKLMESPELRITAFK</sequence>
<feature type="region of interest" description="Disordered" evidence="4">
    <location>
        <begin position="100"/>
        <end position="123"/>
    </location>
</feature>
<accession>A0ABQ7JFU2</accession>
<evidence type="ECO:0000259" key="6">
    <source>
        <dbReference type="Pfam" id="PF22916"/>
    </source>
</evidence>
<evidence type="ECO:0000256" key="1">
    <source>
        <dbReference type="ARBA" id="ARBA00004604"/>
    </source>
</evidence>
<dbReference type="Proteomes" id="UP000823046">
    <property type="component" value="Unassembled WGS sequence"/>
</dbReference>
<protein>
    <recommendedName>
        <fullName evidence="9">U3 small nucleolar RNA-associated protein 25</fullName>
    </recommendedName>
</protein>
<feature type="domain" description="UTP25 NTP hydrolase-like" evidence="6">
    <location>
        <begin position="394"/>
        <end position="689"/>
    </location>
</feature>
<dbReference type="PANTHER" id="PTHR12933:SF0">
    <property type="entry name" value="U3 SMALL NUCLEOLAR RNA-ASSOCIATED PROTEIN 25 HOMOLOG"/>
    <property type="match status" value="1"/>
</dbReference>
<keyword evidence="8" id="KW-1185">Reference proteome</keyword>
<feature type="domain" description="UTP25 C-terminal" evidence="5">
    <location>
        <begin position="705"/>
        <end position="872"/>
    </location>
</feature>
<dbReference type="Pfam" id="PF06862">
    <property type="entry name" value="Utp25_C"/>
    <property type="match status" value="1"/>
</dbReference>
<evidence type="ECO:0000256" key="4">
    <source>
        <dbReference type="SAM" id="MobiDB-lite"/>
    </source>
</evidence>
<keyword evidence="3" id="KW-0539">Nucleus</keyword>
<dbReference type="Pfam" id="PF22916">
    <property type="entry name" value="UTP25_NTPase-like"/>
    <property type="match status" value="1"/>
</dbReference>
<comment type="subcellular location">
    <subcellularLocation>
        <location evidence="1">Nucleus</location>
        <location evidence="1">Nucleolus</location>
    </subcellularLocation>
</comment>
<organism evidence="7 8">
    <name type="scientific">Cardiosporidium cionae</name>
    <dbReference type="NCBI Taxonomy" id="476202"/>
    <lineage>
        <taxon>Eukaryota</taxon>
        <taxon>Sar</taxon>
        <taxon>Alveolata</taxon>
        <taxon>Apicomplexa</taxon>
        <taxon>Aconoidasida</taxon>
        <taxon>Nephromycida</taxon>
        <taxon>Cardiosporidium</taxon>
    </lineage>
</organism>
<dbReference type="InterPro" id="IPR053939">
    <property type="entry name" value="UTP25_C"/>
</dbReference>
<reference evidence="7 8" key="1">
    <citation type="journal article" date="2020" name="bioRxiv">
        <title>Metabolic contributions of an alphaproteobacterial endosymbiont in the apicomplexan Cardiosporidium cionae.</title>
        <authorList>
            <person name="Hunter E.S."/>
            <person name="Paight C.J."/>
            <person name="Lane C.E."/>
        </authorList>
    </citation>
    <scope>NUCLEOTIDE SEQUENCE [LARGE SCALE GENOMIC DNA]</scope>
    <source>
        <strain evidence="7">ESH_2018</strain>
    </source>
</reference>